<gene>
    <name evidence="5" type="ORF">A5810_000812</name>
    <name evidence="4" type="ORF">DTX73_14245</name>
</gene>
<reference evidence="4 7" key="2">
    <citation type="submission" date="2018-07" db="EMBL/GenBank/DDBJ databases">
        <title>High quality draft genome sequencing of Enterococcus faecium exhibiting probiotic potential isolated from mucus of freshwater fish.</title>
        <authorList>
            <person name="El-Jeni R."/>
            <person name="Ghedira K."/>
            <person name="Abdelhak S."/>
            <person name="El-Bour M."/>
            <person name="Bouhaouala-Zahar B."/>
        </authorList>
    </citation>
    <scope>NUCLEOTIDE SEQUENCE [LARGE SCALE GENOMIC DNA]</scope>
    <source>
        <strain evidence="4 7">R.A73</strain>
    </source>
</reference>
<keyword evidence="2" id="KW-0012">Acyltransferase</keyword>
<evidence type="ECO:0000313" key="6">
    <source>
        <dbReference type="Proteomes" id="UP000194885"/>
    </source>
</evidence>
<evidence type="ECO:0000256" key="2">
    <source>
        <dbReference type="ARBA" id="ARBA00023315"/>
    </source>
</evidence>
<dbReference type="PANTHER" id="PTHR43072">
    <property type="entry name" value="N-ACETYLTRANSFERASE"/>
    <property type="match status" value="1"/>
</dbReference>
<dbReference type="CDD" id="cd04301">
    <property type="entry name" value="NAT_SF"/>
    <property type="match status" value="1"/>
</dbReference>
<dbReference type="GO" id="GO:0016747">
    <property type="term" value="F:acyltransferase activity, transferring groups other than amino-acyl groups"/>
    <property type="evidence" value="ECO:0007669"/>
    <property type="project" value="InterPro"/>
</dbReference>
<dbReference type="PANTHER" id="PTHR43072:SF23">
    <property type="entry name" value="UPF0039 PROTEIN C11D3.02C"/>
    <property type="match status" value="1"/>
</dbReference>
<dbReference type="InterPro" id="IPR016181">
    <property type="entry name" value="Acyl_CoA_acyltransferase"/>
</dbReference>
<dbReference type="Proteomes" id="UP000448762">
    <property type="component" value="Unassembled WGS sequence"/>
</dbReference>
<proteinExistence type="predicted"/>
<evidence type="ECO:0000259" key="3">
    <source>
        <dbReference type="PROSITE" id="PS51186"/>
    </source>
</evidence>
<dbReference type="AlphaFoldDB" id="A0A242BGW5"/>
<dbReference type="Proteomes" id="UP000194885">
    <property type="component" value="Unassembled WGS sequence"/>
</dbReference>
<evidence type="ECO:0000313" key="4">
    <source>
        <dbReference type="EMBL" id="KAA0686431.1"/>
    </source>
</evidence>
<comment type="caution">
    <text evidence="5">The sequence shown here is derived from an EMBL/GenBank/DDBJ whole genome shotgun (WGS) entry which is preliminary data.</text>
</comment>
<dbReference type="Gene3D" id="3.40.630.30">
    <property type="match status" value="1"/>
</dbReference>
<dbReference type="RefSeq" id="WP_086323104.1">
    <property type="nucleotide sequence ID" value="NZ_JABTDD010000011.1"/>
</dbReference>
<dbReference type="EMBL" id="QOVC01000015">
    <property type="protein sequence ID" value="KAA0686431.1"/>
    <property type="molecule type" value="Genomic_DNA"/>
</dbReference>
<keyword evidence="1 4" id="KW-0808">Transferase</keyword>
<dbReference type="SUPFAM" id="SSF55729">
    <property type="entry name" value="Acyl-CoA N-acyltransferases (Nat)"/>
    <property type="match status" value="1"/>
</dbReference>
<dbReference type="Pfam" id="PF00583">
    <property type="entry name" value="Acetyltransf_1"/>
    <property type="match status" value="1"/>
</dbReference>
<accession>A0A242BGW5</accession>
<protein>
    <submittedName>
        <fullName evidence="4">N-acetyltransferase</fullName>
    </submittedName>
</protein>
<feature type="domain" description="N-acetyltransferase" evidence="3">
    <location>
        <begin position="2"/>
        <end position="164"/>
    </location>
</feature>
<evidence type="ECO:0000313" key="5">
    <source>
        <dbReference type="EMBL" id="OTN94569.1"/>
    </source>
</evidence>
<dbReference type="InterPro" id="IPR000182">
    <property type="entry name" value="GNAT_dom"/>
</dbReference>
<organism evidence="5 6">
    <name type="scientific">Enterococcus faecium</name>
    <name type="common">Streptococcus faecium</name>
    <dbReference type="NCBI Taxonomy" id="1352"/>
    <lineage>
        <taxon>Bacteria</taxon>
        <taxon>Bacillati</taxon>
        <taxon>Bacillota</taxon>
        <taxon>Bacilli</taxon>
        <taxon>Lactobacillales</taxon>
        <taxon>Enterococcaceae</taxon>
        <taxon>Enterococcus</taxon>
    </lineage>
</organism>
<evidence type="ECO:0000313" key="7">
    <source>
        <dbReference type="Proteomes" id="UP000448762"/>
    </source>
</evidence>
<reference evidence="5 6" key="1">
    <citation type="submission" date="2017-05" db="EMBL/GenBank/DDBJ databases">
        <title>The Genome Sequence of Enterococcus faecium 7H8_DIV0219.</title>
        <authorList>
            <consortium name="The Broad Institute Genomics Platform"/>
            <consortium name="The Broad Institute Genomic Center for Infectious Diseases"/>
            <person name="Earl A."/>
            <person name="Manson A."/>
            <person name="Schwartman J."/>
            <person name="Gilmore M."/>
            <person name="Abouelleil A."/>
            <person name="Cao P."/>
            <person name="Chapman S."/>
            <person name="Cusick C."/>
            <person name="Shea T."/>
            <person name="Young S."/>
            <person name="Neafsey D."/>
            <person name="Nusbaum C."/>
            <person name="Birren B."/>
        </authorList>
    </citation>
    <scope>NUCLEOTIDE SEQUENCE [LARGE SCALE GENOMIC DNA]</scope>
    <source>
        <strain evidence="5 6">7H8_DIV0219</strain>
    </source>
</reference>
<name>A0A242BGW5_ENTFC</name>
<dbReference type="PROSITE" id="PS51186">
    <property type="entry name" value="GNAT"/>
    <property type="match status" value="1"/>
</dbReference>
<dbReference type="EMBL" id="NGKW01000002">
    <property type="protein sequence ID" value="OTN94569.1"/>
    <property type="molecule type" value="Genomic_DNA"/>
</dbReference>
<evidence type="ECO:0000256" key="1">
    <source>
        <dbReference type="ARBA" id="ARBA00022679"/>
    </source>
</evidence>
<sequence length="164" mass="18765">MINFALSQIQDLPRIVEIYNQAIPTRLSTADLEPVTIESRQAWFDAHQTKERPLWVIKIDQNIVGWLSLSDFYGRPAYANTAEISIYIDSTYRKHGLGQKALSFAESQLKDCKIDTLLAFVFTINQASIKLFQKNGFEQWGHLPKVANMDNQLIDLTILGKSYE</sequence>